<name>A0ABY9MRS7_9GAMM</name>
<dbReference type="PANTHER" id="PTHR30329">
    <property type="entry name" value="STATOR ELEMENT OF FLAGELLAR MOTOR COMPLEX"/>
    <property type="match status" value="1"/>
</dbReference>
<feature type="compositionally biased region" description="Basic and acidic residues" evidence="2">
    <location>
        <begin position="93"/>
        <end position="109"/>
    </location>
</feature>
<evidence type="ECO:0000313" key="5">
    <source>
        <dbReference type="Proteomes" id="UP001236657"/>
    </source>
</evidence>
<sequence length="376" mass="39375">MKAKSLIVLLLAGIWGVGSWWWYTCKVKGFCGTDNTTSAQIAEGTPVTGADINTSTNPIDTDGDGIPDTKEAMLGLDPTKEDSDGDGISDFIELARDPQDTDGDGKIDAIDDDDDNDGILTSAENPDPNGDGNVDDALDSNNNQLADYLDPSTTPSTTDTADADKAKAEAEKADADKAKAEAEAEKADADKAKAEAEKADADKAKAEAEKADADKAKAEAEKADADKAKAEAEKADADKAKAEAEKADADKVTLETDNATQGSDIGPATLTFPTGSANPKLAATTQAYFDKLAAFLKDNSSAKVTIVGHTDSQGDAAKNKVLGLQRAEMLQKILIDIGAPKNRVTASSQGADKPIADNKTEEGRKKNRRVEITPIK</sequence>
<evidence type="ECO:0000256" key="1">
    <source>
        <dbReference type="PROSITE-ProRule" id="PRU00473"/>
    </source>
</evidence>
<dbReference type="PROSITE" id="PS51123">
    <property type="entry name" value="OMPA_2"/>
    <property type="match status" value="1"/>
</dbReference>
<evidence type="ECO:0000259" key="3">
    <source>
        <dbReference type="PROSITE" id="PS51123"/>
    </source>
</evidence>
<gene>
    <name evidence="4" type="ORF">RCF98_02860</name>
</gene>
<dbReference type="PANTHER" id="PTHR30329:SF21">
    <property type="entry name" value="LIPOPROTEIN YIAD-RELATED"/>
    <property type="match status" value="1"/>
</dbReference>
<feature type="compositionally biased region" description="Basic and acidic residues" evidence="2">
    <location>
        <begin position="162"/>
        <end position="250"/>
    </location>
</feature>
<accession>A0ABY9MRS7</accession>
<dbReference type="Proteomes" id="UP001236657">
    <property type="component" value="Chromosome"/>
</dbReference>
<dbReference type="PRINTS" id="PR01023">
    <property type="entry name" value="NAFLGMOTY"/>
</dbReference>
<dbReference type="Gene3D" id="3.30.1330.60">
    <property type="entry name" value="OmpA-like domain"/>
    <property type="match status" value="1"/>
</dbReference>
<dbReference type="SUPFAM" id="SSF103088">
    <property type="entry name" value="OmpA-like"/>
    <property type="match status" value="1"/>
</dbReference>
<organism evidence="4 5">
    <name type="scientific">Thiothrix lacustris</name>
    <dbReference type="NCBI Taxonomy" id="525917"/>
    <lineage>
        <taxon>Bacteria</taxon>
        <taxon>Pseudomonadati</taxon>
        <taxon>Pseudomonadota</taxon>
        <taxon>Gammaproteobacteria</taxon>
        <taxon>Thiotrichales</taxon>
        <taxon>Thiotrichaceae</taxon>
        <taxon>Thiothrix</taxon>
    </lineage>
</organism>
<feature type="region of interest" description="Disordered" evidence="2">
    <location>
        <begin position="342"/>
        <end position="376"/>
    </location>
</feature>
<proteinExistence type="predicted"/>
<dbReference type="EMBL" id="CP133218">
    <property type="protein sequence ID" value="WML91302.1"/>
    <property type="molecule type" value="Genomic_DNA"/>
</dbReference>
<dbReference type="InterPro" id="IPR050330">
    <property type="entry name" value="Bact_OuterMem_StrucFunc"/>
</dbReference>
<feature type="compositionally biased region" description="Basic and acidic residues" evidence="2">
    <location>
        <begin position="354"/>
        <end position="364"/>
    </location>
</feature>
<dbReference type="RefSeq" id="WP_308896050.1">
    <property type="nucleotide sequence ID" value="NZ_CP133218.1"/>
</dbReference>
<protein>
    <submittedName>
        <fullName evidence="4">OmpA family protein</fullName>
    </submittedName>
</protein>
<dbReference type="CDD" id="cd07185">
    <property type="entry name" value="OmpA_C-like"/>
    <property type="match status" value="1"/>
</dbReference>
<feature type="region of interest" description="Disordered" evidence="2">
    <location>
        <begin position="47"/>
        <end position="250"/>
    </location>
</feature>
<feature type="compositionally biased region" description="Low complexity" evidence="2">
    <location>
        <begin position="150"/>
        <end position="160"/>
    </location>
</feature>
<dbReference type="Pfam" id="PF00691">
    <property type="entry name" value="OmpA"/>
    <property type="match status" value="1"/>
</dbReference>
<dbReference type="InterPro" id="IPR006665">
    <property type="entry name" value="OmpA-like"/>
</dbReference>
<evidence type="ECO:0000313" key="4">
    <source>
        <dbReference type="EMBL" id="WML91302.1"/>
    </source>
</evidence>
<reference evidence="4 5" key="1">
    <citation type="submission" date="2023-08" db="EMBL/GenBank/DDBJ databases">
        <title>New molecular markers tilS and rpoB for phylogenetic and monitoring studies of the genus Thiothrix biodiversity.</title>
        <authorList>
            <person name="Ravin N.V."/>
            <person name="Smolyakov D."/>
            <person name="Markov N.D."/>
            <person name="Beletsky A.V."/>
            <person name="Mardanov A.V."/>
            <person name="Rudenko T.S."/>
            <person name="Grabovich M.Y."/>
        </authorList>
    </citation>
    <scope>NUCLEOTIDE SEQUENCE [LARGE SCALE GENOMIC DNA]</scope>
    <source>
        <strain evidence="4 5">MK1</strain>
    </source>
</reference>
<feature type="domain" description="OmpA-like" evidence="3">
    <location>
        <begin position="259"/>
        <end position="376"/>
    </location>
</feature>
<dbReference type="InterPro" id="IPR036737">
    <property type="entry name" value="OmpA-like_sf"/>
</dbReference>
<keyword evidence="5" id="KW-1185">Reference proteome</keyword>
<evidence type="ECO:0000256" key="2">
    <source>
        <dbReference type="SAM" id="MobiDB-lite"/>
    </source>
</evidence>
<keyword evidence="1" id="KW-0472">Membrane</keyword>